<dbReference type="EMBL" id="UGRU01000001">
    <property type="protein sequence ID" value="SUA47404.1"/>
    <property type="molecule type" value="Genomic_DNA"/>
</dbReference>
<name>A0A378X3S7_9NOCA</name>
<feature type="region of interest" description="Disordered" evidence="1">
    <location>
        <begin position="20"/>
        <end position="86"/>
    </location>
</feature>
<dbReference type="Proteomes" id="UP000255082">
    <property type="component" value="Unassembled WGS sequence"/>
</dbReference>
<dbReference type="AlphaFoldDB" id="A0A378X3S7"/>
<sequence length="86" mass="9275">MPTGMRYSYEDHYNAWRPSYTSTGYRPPAGPRPAGQHPPFPRGVLDPYATSVTEVPAPSAVGPAQAEVPSMTPGTARPCYPLQPDC</sequence>
<accession>A0A378X3S7</accession>
<organism evidence="2 3">
    <name type="scientific">Nocardia africana</name>
    <dbReference type="NCBI Taxonomy" id="134964"/>
    <lineage>
        <taxon>Bacteria</taxon>
        <taxon>Bacillati</taxon>
        <taxon>Actinomycetota</taxon>
        <taxon>Actinomycetes</taxon>
        <taxon>Mycobacteriales</taxon>
        <taxon>Nocardiaceae</taxon>
        <taxon>Nocardia</taxon>
    </lineage>
</organism>
<feature type="compositionally biased region" description="Pro residues" evidence="1">
    <location>
        <begin position="28"/>
        <end position="41"/>
    </location>
</feature>
<proteinExistence type="predicted"/>
<evidence type="ECO:0000313" key="3">
    <source>
        <dbReference type="Proteomes" id="UP000255082"/>
    </source>
</evidence>
<evidence type="ECO:0000313" key="2">
    <source>
        <dbReference type="EMBL" id="SUA47404.1"/>
    </source>
</evidence>
<gene>
    <name evidence="2" type="ORF">NCTC13184_05945</name>
</gene>
<protein>
    <submittedName>
        <fullName evidence="2">Uncharacterized protein</fullName>
    </submittedName>
</protein>
<reference evidence="2 3" key="1">
    <citation type="submission" date="2018-06" db="EMBL/GenBank/DDBJ databases">
        <authorList>
            <consortium name="Pathogen Informatics"/>
            <person name="Doyle S."/>
        </authorList>
    </citation>
    <scope>NUCLEOTIDE SEQUENCE [LARGE SCALE GENOMIC DNA]</scope>
    <source>
        <strain evidence="2 3">NCTC13184</strain>
    </source>
</reference>
<evidence type="ECO:0000256" key="1">
    <source>
        <dbReference type="SAM" id="MobiDB-lite"/>
    </source>
</evidence>